<evidence type="ECO:0000259" key="4">
    <source>
        <dbReference type="PROSITE" id="PS01124"/>
    </source>
</evidence>
<evidence type="ECO:0000256" key="1">
    <source>
        <dbReference type="ARBA" id="ARBA00023015"/>
    </source>
</evidence>
<dbReference type="RefSeq" id="WP_044412906.1">
    <property type="nucleotide sequence ID" value="NZ_AP022642.1"/>
</dbReference>
<dbReference type="KEGG" id="poj:PtoMrB4_49490"/>
<dbReference type="Proteomes" id="UP000461288">
    <property type="component" value="Unassembled WGS sequence"/>
</dbReference>
<sequence>MYAITAACSKVLWKALVKSGVDPDSLAIPAQEIEAALASGAPIRTAVIYGLFDEALRQTGNPDLGLLAYHYAHPSVWSPFTYSIMSAPTLGNALERVVEYHPLISSGSQLFLDRDSAGNLVLHGRELGQLSAPRAFLDAGAALVLALIHWLEPYHRPMPIRVEFTYPEPENTARLARLFGPDLVFSARTNALVFCPSIAELPLPTADEALDALHAERAQHMAHEILNGSVAARVRRLLMELIAAQARPTLPDIAERLGLSPRSLQNALDREDTHFKAIADDCRLRLAHDYLRRSTRSIKYIATTLGFNDQSSFHKACLRWFGMSPNRYRADLG</sequence>
<dbReference type="InterPro" id="IPR032687">
    <property type="entry name" value="AraC-type_N"/>
</dbReference>
<keyword evidence="2" id="KW-0238">DNA-binding</keyword>
<dbReference type="AlphaFoldDB" id="A0A1I0UUC2"/>
<dbReference type="EMBL" id="AP022642">
    <property type="protein sequence ID" value="BCA30972.1"/>
    <property type="molecule type" value="Genomic_DNA"/>
</dbReference>
<accession>A0A1I0UUC2</accession>
<dbReference type="PROSITE" id="PS01124">
    <property type="entry name" value="HTH_ARAC_FAMILY_2"/>
    <property type="match status" value="1"/>
</dbReference>
<dbReference type="GO" id="GO:0000976">
    <property type="term" value="F:transcription cis-regulatory region binding"/>
    <property type="evidence" value="ECO:0007669"/>
    <property type="project" value="TreeGrafter"/>
</dbReference>
<dbReference type="Proteomes" id="UP000501237">
    <property type="component" value="Chromosome"/>
</dbReference>
<keyword evidence="3" id="KW-0804">Transcription</keyword>
<dbReference type="Pfam" id="PF12833">
    <property type="entry name" value="HTH_18"/>
    <property type="match status" value="1"/>
</dbReference>
<organism evidence="6 7">
    <name type="scientific">Metapseudomonas otitidis</name>
    <dbReference type="NCBI Taxonomy" id="319939"/>
    <lineage>
        <taxon>Bacteria</taxon>
        <taxon>Pseudomonadati</taxon>
        <taxon>Pseudomonadota</taxon>
        <taxon>Gammaproteobacteria</taxon>
        <taxon>Pseudomonadales</taxon>
        <taxon>Pseudomonadaceae</taxon>
        <taxon>Metapseudomonas</taxon>
    </lineage>
</organism>
<reference evidence="6 7" key="1">
    <citation type="submission" date="2019-12" db="EMBL/GenBank/DDBJ databases">
        <title>Draft genome sequence of Pseudomonas otitidis recovered from a chicken carcass.</title>
        <authorList>
            <person name="Vieira T.R."/>
            <person name="Oliviera E.F.C."/>
            <person name="Silva N.M.V."/>
            <person name="Sambrano G.E."/>
            <person name="Cibulski S.P."/>
            <person name="Cardoso M.R.I."/>
        </authorList>
    </citation>
    <scope>NUCLEOTIDE SEQUENCE [LARGE SCALE GENOMIC DNA]</scope>
    <source>
        <strain evidence="6 7">25_K</strain>
    </source>
</reference>
<evidence type="ECO:0000313" key="8">
    <source>
        <dbReference type="Proteomes" id="UP000501237"/>
    </source>
</evidence>
<dbReference type="InterPro" id="IPR018060">
    <property type="entry name" value="HTH_AraC"/>
</dbReference>
<evidence type="ECO:0000313" key="7">
    <source>
        <dbReference type="Proteomes" id="UP000461288"/>
    </source>
</evidence>
<protein>
    <submittedName>
        <fullName evidence="6">Helix-turn-helix domain-containing protein</fullName>
    </submittedName>
    <submittedName>
        <fullName evidence="5">Transcriptional regulator</fullName>
    </submittedName>
</protein>
<evidence type="ECO:0000313" key="6">
    <source>
        <dbReference type="EMBL" id="MWK55417.1"/>
    </source>
</evidence>
<dbReference type="PANTHER" id="PTHR47894">
    <property type="entry name" value="HTH-TYPE TRANSCRIPTIONAL REGULATOR GADX"/>
    <property type="match status" value="1"/>
</dbReference>
<dbReference type="GO" id="GO:0005829">
    <property type="term" value="C:cytosol"/>
    <property type="evidence" value="ECO:0007669"/>
    <property type="project" value="TreeGrafter"/>
</dbReference>
<dbReference type="Pfam" id="PF12625">
    <property type="entry name" value="Arabinose_bd"/>
    <property type="match status" value="1"/>
</dbReference>
<name>A0A1I0UUC2_9GAMM</name>
<reference evidence="5 8" key="2">
    <citation type="journal article" date="2020" name="Microbiol. Resour. Announc.">
        <title>Complete genome sequence of Pseudomonas otitidis strain MrB4, isolated from Lake Biwa in Japan.</title>
        <authorList>
            <person name="Miyazaki K."/>
            <person name="Hase E."/>
            <person name="Maruya T."/>
        </authorList>
    </citation>
    <scope>NUCLEOTIDE SEQUENCE [LARGE SCALE GENOMIC DNA]</scope>
    <source>
        <strain evidence="5 8">MrB4</strain>
    </source>
</reference>
<dbReference type="GO" id="GO:0003700">
    <property type="term" value="F:DNA-binding transcription factor activity"/>
    <property type="evidence" value="ECO:0007669"/>
    <property type="project" value="InterPro"/>
</dbReference>
<dbReference type="STRING" id="319939.SAMN05216263_13010"/>
<dbReference type="SMART" id="SM00342">
    <property type="entry name" value="HTH_ARAC"/>
    <property type="match status" value="1"/>
</dbReference>
<gene>
    <name evidence="6" type="ORF">GO594_05490</name>
    <name evidence="5" type="ORF">PtoMrB4_49490</name>
</gene>
<dbReference type="InterPro" id="IPR009057">
    <property type="entry name" value="Homeodomain-like_sf"/>
</dbReference>
<evidence type="ECO:0000256" key="2">
    <source>
        <dbReference type="ARBA" id="ARBA00023125"/>
    </source>
</evidence>
<feature type="domain" description="HTH araC/xylS-type" evidence="4">
    <location>
        <begin position="232"/>
        <end position="331"/>
    </location>
</feature>
<dbReference type="SUPFAM" id="SSF46689">
    <property type="entry name" value="Homeodomain-like"/>
    <property type="match status" value="1"/>
</dbReference>
<dbReference type="EMBL" id="WTFN01000009">
    <property type="protein sequence ID" value="MWK55417.1"/>
    <property type="molecule type" value="Genomic_DNA"/>
</dbReference>
<dbReference type="PANTHER" id="PTHR47894:SF1">
    <property type="entry name" value="HTH-TYPE TRANSCRIPTIONAL REGULATOR VQSM"/>
    <property type="match status" value="1"/>
</dbReference>
<keyword evidence="1" id="KW-0805">Transcription regulation</keyword>
<dbReference type="Gene3D" id="1.10.10.60">
    <property type="entry name" value="Homeodomain-like"/>
    <property type="match status" value="1"/>
</dbReference>
<evidence type="ECO:0000313" key="5">
    <source>
        <dbReference type="EMBL" id="BCA30972.1"/>
    </source>
</evidence>
<proteinExistence type="predicted"/>
<evidence type="ECO:0000256" key="3">
    <source>
        <dbReference type="ARBA" id="ARBA00023163"/>
    </source>
</evidence>
<dbReference type="GeneID" id="57400179"/>